<dbReference type="Pfam" id="PF07690">
    <property type="entry name" value="MFS_1"/>
    <property type="match status" value="1"/>
</dbReference>
<evidence type="ECO:0000256" key="1">
    <source>
        <dbReference type="ARBA" id="ARBA00004141"/>
    </source>
</evidence>
<keyword evidence="3 6" id="KW-0812">Transmembrane</keyword>
<dbReference type="InterPro" id="IPR004752">
    <property type="entry name" value="AmpG_permease/AT-1"/>
</dbReference>
<evidence type="ECO:0000256" key="6">
    <source>
        <dbReference type="SAM" id="Phobius"/>
    </source>
</evidence>
<proteinExistence type="predicted"/>
<evidence type="ECO:0000256" key="2">
    <source>
        <dbReference type="ARBA" id="ARBA00022448"/>
    </source>
</evidence>
<evidence type="ECO:0000313" key="9">
    <source>
        <dbReference type="Proteomes" id="UP001158644"/>
    </source>
</evidence>
<dbReference type="PANTHER" id="PTHR12778:SF10">
    <property type="entry name" value="MAJOR FACILITATOR SUPERFAMILY DOMAIN-CONTAINING PROTEIN 3"/>
    <property type="match status" value="1"/>
</dbReference>
<dbReference type="FunFam" id="1.20.1250.20:FF:000072">
    <property type="entry name" value="Muropeptide transporter AmpG"/>
    <property type="match status" value="1"/>
</dbReference>
<comment type="caution">
    <text evidence="8">The sequence shown here is derived from an EMBL/GenBank/DDBJ whole genome shotgun (WGS) entry which is preliminary data.</text>
</comment>
<dbReference type="SUPFAM" id="SSF103473">
    <property type="entry name" value="MFS general substrate transporter"/>
    <property type="match status" value="1"/>
</dbReference>
<keyword evidence="2" id="KW-0813">Transport</keyword>
<evidence type="ECO:0000256" key="3">
    <source>
        <dbReference type="ARBA" id="ARBA00022692"/>
    </source>
</evidence>
<dbReference type="Gene3D" id="1.20.1250.20">
    <property type="entry name" value="MFS general substrate transporter like domains"/>
    <property type="match status" value="1"/>
</dbReference>
<feature type="transmembrane region" description="Helical" evidence="6">
    <location>
        <begin position="70"/>
        <end position="89"/>
    </location>
</feature>
<comment type="subcellular location">
    <subcellularLocation>
        <location evidence="1">Membrane</location>
        <topology evidence="1">Multi-pass membrane protein</topology>
    </subcellularLocation>
</comment>
<organism evidence="8 9">
    <name type="scientific">Achromobacter mucicolens</name>
    <dbReference type="NCBI Taxonomy" id="1389922"/>
    <lineage>
        <taxon>Bacteria</taxon>
        <taxon>Pseudomonadati</taxon>
        <taxon>Pseudomonadota</taxon>
        <taxon>Betaproteobacteria</taxon>
        <taxon>Burkholderiales</taxon>
        <taxon>Alcaligenaceae</taxon>
        <taxon>Achromobacter</taxon>
    </lineage>
</organism>
<evidence type="ECO:0000256" key="5">
    <source>
        <dbReference type="ARBA" id="ARBA00023136"/>
    </source>
</evidence>
<keyword evidence="4 6" id="KW-1133">Transmembrane helix</keyword>
<dbReference type="InterPro" id="IPR020846">
    <property type="entry name" value="MFS_dom"/>
</dbReference>
<feature type="transmembrane region" description="Helical" evidence="6">
    <location>
        <begin position="168"/>
        <end position="190"/>
    </location>
</feature>
<feature type="transmembrane region" description="Helical" evidence="6">
    <location>
        <begin position="310"/>
        <end position="329"/>
    </location>
</feature>
<dbReference type="PROSITE" id="PS50850">
    <property type="entry name" value="MFS"/>
    <property type="match status" value="1"/>
</dbReference>
<protein>
    <submittedName>
        <fullName evidence="8">Muropeptide transporter</fullName>
    </submittedName>
</protein>
<reference evidence="8 9" key="1">
    <citation type="submission" date="2022-09" db="EMBL/GenBank/DDBJ databases">
        <title>Intensive care unit water sources are persistently colonized with multi-drug resistant bacteria and are the site of extensive horizontal gene transfer of antibiotic resistance genes.</title>
        <authorList>
            <person name="Diorio-Toth L."/>
        </authorList>
    </citation>
    <scope>NUCLEOTIDE SEQUENCE [LARGE SCALE GENOMIC DNA]</scope>
    <source>
        <strain evidence="8 9">GD03967</strain>
    </source>
</reference>
<feature type="transmembrane region" description="Helical" evidence="6">
    <location>
        <begin position="399"/>
        <end position="422"/>
    </location>
</feature>
<feature type="transmembrane region" description="Helical" evidence="6">
    <location>
        <begin position="285"/>
        <end position="303"/>
    </location>
</feature>
<dbReference type="AlphaFoldDB" id="A0ABD4YY05"/>
<feature type="transmembrane region" description="Helical" evidence="6">
    <location>
        <begin position="196"/>
        <end position="214"/>
    </location>
</feature>
<dbReference type="PANTHER" id="PTHR12778">
    <property type="entry name" value="SOLUTE CARRIER FAMILY 33 ACETYL-COA TRANSPORTER -RELATED"/>
    <property type="match status" value="1"/>
</dbReference>
<feature type="transmembrane region" description="Helical" evidence="6">
    <location>
        <begin position="335"/>
        <end position="363"/>
    </location>
</feature>
<dbReference type="NCBIfam" id="NF008867">
    <property type="entry name" value="PRK11902.1"/>
    <property type="match status" value="1"/>
</dbReference>
<dbReference type="InterPro" id="IPR011701">
    <property type="entry name" value="MFS"/>
</dbReference>
<dbReference type="InterPro" id="IPR036259">
    <property type="entry name" value="MFS_trans_sf"/>
</dbReference>
<feature type="transmembrane region" description="Helical" evidence="6">
    <location>
        <begin position="101"/>
        <end position="120"/>
    </location>
</feature>
<gene>
    <name evidence="8" type="ORF">N5C72_18915</name>
</gene>
<dbReference type="GO" id="GO:0016020">
    <property type="term" value="C:membrane"/>
    <property type="evidence" value="ECO:0007669"/>
    <property type="project" value="UniProtKB-SubCell"/>
</dbReference>
<dbReference type="NCBIfam" id="TIGR00901">
    <property type="entry name" value="2A0125"/>
    <property type="match status" value="1"/>
</dbReference>
<dbReference type="EMBL" id="JAOBZK010000028">
    <property type="protein sequence ID" value="MDH1180161.1"/>
    <property type="molecule type" value="Genomic_DNA"/>
</dbReference>
<accession>A0ABD4YY05</accession>
<dbReference type="CDD" id="cd17486">
    <property type="entry name" value="MFS_AmpG_like"/>
    <property type="match status" value="1"/>
</dbReference>
<sequence>MPARPRPAPATPPAKSQETVITAVSNVYTSPRVAPLLVLGFASGLPLALTSGTLQAWATVEGVPLQEIGFLTLVGTAYTIKFLWAPLVDRFAPPLLGRRRGWMLVTQVLLAAAILAMGALSPSSALMPLALLAVLVAFLSATQDIAFDAYCTDVLRKEERGAGAAIKVMGYRLAMIVSGGLALIMADQWIGWGNTYMVMGGLMLLCALATLWAPEPEHVARPPRSLREAVAEPLHEFFTRRGALAVLLLIVLYKLGDAFAGALSTTFLIRGAGFTPTEVGTVNKVLGLAATIIGALAGGSLMARWGLYRSLMAFGLLQAVSNLAYWLIAVSPKNLWLMATGVGIENLCGGLGTASFVGLLMALCRQRFSATQFALLSALSAVGRTYLAGPLTPPLVNHLGWPGFFLLTVVIAIPGLVLLKILRGTIDTMEKQGDA</sequence>
<feature type="transmembrane region" description="Helical" evidence="6">
    <location>
        <begin position="370"/>
        <end position="387"/>
    </location>
</feature>
<feature type="transmembrane region" description="Helical" evidence="6">
    <location>
        <begin position="243"/>
        <end position="265"/>
    </location>
</feature>
<evidence type="ECO:0000259" key="7">
    <source>
        <dbReference type="PROSITE" id="PS50850"/>
    </source>
</evidence>
<keyword evidence="5 6" id="KW-0472">Membrane</keyword>
<dbReference type="Proteomes" id="UP001158644">
    <property type="component" value="Unassembled WGS sequence"/>
</dbReference>
<feature type="transmembrane region" description="Helical" evidence="6">
    <location>
        <begin position="126"/>
        <end position="147"/>
    </location>
</feature>
<evidence type="ECO:0000313" key="8">
    <source>
        <dbReference type="EMBL" id="MDH1180161.1"/>
    </source>
</evidence>
<feature type="transmembrane region" description="Helical" evidence="6">
    <location>
        <begin position="36"/>
        <end position="58"/>
    </location>
</feature>
<evidence type="ECO:0000256" key="4">
    <source>
        <dbReference type="ARBA" id="ARBA00022989"/>
    </source>
</evidence>
<feature type="domain" description="Major facilitator superfamily (MFS) profile" evidence="7">
    <location>
        <begin position="32"/>
        <end position="426"/>
    </location>
</feature>
<name>A0ABD4YY05_9BURK</name>
<dbReference type="RefSeq" id="WP_226847872.1">
    <property type="nucleotide sequence ID" value="NZ_DAMCJV010000046.1"/>
</dbReference>